<evidence type="ECO:0000256" key="11">
    <source>
        <dbReference type="ARBA" id="ARBA00022723"/>
    </source>
</evidence>
<dbReference type="Gene3D" id="3.30.450.20">
    <property type="entry name" value="PAS domain"/>
    <property type="match status" value="1"/>
</dbReference>
<dbReference type="InterPro" id="IPR043128">
    <property type="entry name" value="Rev_trsase/Diguanyl_cyclase"/>
</dbReference>
<keyword evidence="16" id="KW-0342">GTP-binding</keyword>
<dbReference type="EMBL" id="JAUJYW010000002">
    <property type="protein sequence ID" value="MDN8599095.1"/>
    <property type="molecule type" value="Genomic_DNA"/>
</dbReference>
<dbReference type="RefSeq" id="WP_301697515.1">
    <property type="nucleotide sequence ID" value="NZ_JAUJYW010000002.1"/>
</dbReference>
<comment type="caution">
    <text evidence="23">The sequence shown here is derived from an EMBL/GenBank/DDBJ whole genome shotgun (WGS) entry which is preliminary data.</text>
</comment>
<evidence type="ECO:0000256" key="4">
    <source>
        <dbReference type="ARBA" id="ARBA00005186"/>
    </source>
</evidence>
<keyword evidence="7" id="KW-1003">Cell membrane</keyword>
<evidence type="ECO:0000256" key="6">
    <source>
        <dbReference type="ARBA" id="ARBA00012528"/>
    </source>
</evidence>
<evidence type="ECO:0000256" key="1">
    <source>
        <dbReference type="ARBA" id="ARBA00001946"/>
    </source>
</evidence>
<comment type="pathway">
    <text evidence="3">Purine metabolism; 3',5'-cyclic di-GMP biosynthesis.</text>
</comment>
<evidence type="ECO:0000256" key="5">
    <source>
        <dbReference type="ARBA" id="ARBA00011738"/>
    </source>
</evidence>
<dbReference type="PANTHER" id="PTHR45138:SF16">
    <property type="entry name" value="DIGUANYLATE CYCLASE DGCQ-RELATED"/>
    <property type="match status" value="1"/>
</dbReference>
<evidence type="ECO:0000256" key="17">
    <source>
        <dbReference type="ARBA" id="ARBA00023136"/>
    </source>
</evidence>
<evidence type="ECO:0000256" key="12">
    <source>
        <dbReference type="ARBA" id="ARBA00022741"/>
    </source>
</evidence>
<dbReference type="NCBIfam" id="TIGR00254">
    <property type="entry name" value="GGDEF"/>
    <property type="match status" value="1"/>
</dbReference>
<evidence type="ECO:0000256" key="16">
    <source>
        <dbReference type="ARBA" id="ARBA00023134"/>
    </source>
</evidence>
<dbReference type="PANTHER" id="PTHR45138">
    <property type="entry name" value="REGULATORY COMPONENTS OF SENSORY TRANSDUCTION SYSTEM"/>
    <property type="match status" value="1"/>
</dbReference>
<proteinExistence type="predicted"/>
<evidence type="ECO:0000256" key="18">
    <source>
        <dbReference type="ARBA" id="ARBA00031311"/>
    </source>
</evidence>
<comment type="subunit">
    <text evidence="5">Homodimer.</text>
</comment>
<keyword evidence="24" id="KW-1185">Reference proteome</keyword>
<dbReference type="InterPro" id="IPR000160">
    <property type="entry name" value="GGDEF_dom"/>
</dbReference>
<dbReference type="SMART" id="SM00267">
    <property type="entry name" value="GGDEF"/>
    <property type="match status" value="1"/>
</dbReference>
<comment type="function">
    <text evidence="20">Catalyzes the synthesis of cyclic-di-GMP (c-di-GMP) via the condensation of 2 GTP molecules. Cyclic-di-GMP is a second messenger which controls cell surface-associated traits in bacteria. Involved in the regulation of cellulose production.</text>
</comment>
<evidence type="ECO:0000256" key="19">
    <source>
        <dbReference type="ARBA" id="ARBA00034247"/>
    </source>
</evidence>
<keyword evidence="15 21" id="KW-1133">Transmembrane helix</keyword>
<keyword evidence="23" id="KW-0548">Nucleotidyltransferase</keyword>
<dbReference type="Proteomes" id="UP001174867">
    <property type="component" value="Unassembled WGS sequence"/>
</dbReference>
<keyword evidence="17 21" id="KW-0472">Membrane</keyword>
<comment type="catalytic activity">
    <reaction evidence="19">
        <text>2 GTP = 3',3'-c-di-GMP + 2 diphosphate</text>
        <dbReference type="Rhea" id="RHEA:24898"/>
        <dbReference type="ChEBI" id="CHEBI:33019"/>
        <dbReference type="ChEBI" id="CHEBI:37565"/>
        <dbReference type="ChEBI" id="CHEBI:58805"/>
        <dbReference type="EC" id="2.7.7.65"/>
    </reaction>
</comment>
<comment type="pathway">
    <text evidence="4">Glycan metabolism; bacterial cellulose biosynthesis.</text>
</comment>
<reference evidence="23 24" key="1">
    <citation type="submission" date="2023-07" db="EMBL/GenBank/DDBJ databases">
        <title>Citrobacter selenititolerans sp. nov., isolated from seleniferous soil.</title>
        <authorList>
            <person name="Zhang S."/>
            <person name="Li K."/>
            <person name="Peng J."/>
            <person name="Wang H."/>
            <person name="Sun J."/>
            <person name="Guo Y."/>
        </authorList>
    </citation>
    <scope>NUCLEOTIDE SEQUENCE [LARGE SCALE GENOMIC DNA]</scope>
    <source>
        <strain evidence="23 24">S2-9</strain>
    </source>
</reference>
<dbReference type="InterPro" id="IPR033416">
    <property type="entry name" value="CHASE7"/>
</dbReference>
<evidence type="ECO:0000256" key="9">
    <source>
        <dbReference type="ARBA" id="ARBA00022679"/>
    </source>
</evidence>
<dbReference type="InterPro" id="IPR050469">
    <property type="entry name" value="Diguanylate_Cyclase"/>
</dbReference>
<feature type="transmembrane region" description="Helical" evidence="21">
    <location>
        <begin position="24"/>
        <end position="42"/>
    </location>
</feature>
<evidence type="ECO:0000256" key="14">
    <source>
        <dbReference type="ARBA" id="ARBA00022916"/>
    </source>
</evidence>
<evidence type="ECO:0000313" key="24">
    <source>
        <dbReference type="Proteomes" id="UP001174867"/>
    </source>
</evidence>
<keyword evidence="9 23" id="KW-0808">Transferase</keyword>
<dbReference type="Pfam" id="PF00990">
    <property type="entry name" value="GGDEF"/>
    <property type="match status" value="1"/>
</dbReference>
<keyword evidence="13" id="KW-0460">Magnesium</keyword>
<dbReference type="InterPro" id="IPR029151">
    <property type="entry name" value="Sensor-like_sf"/>
</dbReference>
<dbReference type="EC" id="2.7.7.65" evidence="6"/>
<evidence type="ECO:0000256" key="3">
    <source>
        <dbReference type="ARBA" id="ARBA00004665"/>
    </source>
</evidence>
<evidence type="ECO:0000313" key="23">
    <source>
        <dbReference type="EMBL" id="MDN8599095.1"/>
    </source>
</evidence>
<feature type="domain" description="GGDEF" evidence="22">
    <location>
        <begin position="428"/>
        <end position="563"/>
    </location>
</feature>
<dbReference type="CDD" id="cd01949">
    <property type="entry name" value="GGDEF"/>
    <property type="match status" value="1"/>
</dbReference>
<name>A0ABT8PRY3_9ENTR</name>
<keyword evidence="12" id="KW-0547">Nucleotide-binding</keyword>
<dbReference type="SUPFAM" id="SSF103190">
    <property type="entry name" value="Sensory domain-like"/>
    <property type="match status" value="1"/>
</dbReference>
<keyword evidence="14" id="KW-0135">Cellulose biosynthesis</keyword>
<organism evidence="23 24">
    <name type="scientific">Citrobacter enshiensis</name>
    <dbReference type="NCBI Taxonomy" id="2971264"/>
    <lineage>
        <taxon>Bacteria</taxon>
        <taxon>Pseudomonadati</taxon>
        <taxon>Pseudomonadota</taxon>
        <taxon>Gammaproteobacteria</taxon>
        <taxon>Enterobacterales</taxon>
        <taxon>Enterobacteriaceae</taxon>
        <taxon>Citrobacter</taxon>
    </lineage>
</organism>
<protein>
    <recommendedName>
        <fullName evidence="6">diguanylate cyclase</fullName>
        <ecNumber evidence="6">2.7.7.65</ecNumber>
    </recommendedName>
    <alternativeName>
        <fullName evidence="18">Cellulose synthesis regulatory protein</fullName>
    </alternativeName>
</protein>
<dbReference type="Pfam" id="PF17151">
    <property type="entry name" value="CHASE7"/>
    <property type="match status" value="1"/>
</dbReference>
<dbReference type="PROSITE" id="PS50887">
    <property type="entry name" value="GGDEF"/>
    <property type="match status" value="1"/>
</dbReference>
<evidence type="ECO:0000256" key="7">
    <source>
        <dbReference type="ARBA" id="ARBA00022475"/>
    </source>
</evidence>
<dbReference type="NCBIfam" id="NF011955">
    <property type="entry name" value="PRK15426.1"/>
    <property type="match status" value="1"/>
</dbReference>
<feature type="transmembrane region" description="Helical" evidence="21">
    <location>
        <begin position="358"/>
        <end position="380"/>
    </location>
</feature>
<evidence type="ECO:0000256" key="15">
    <source>
        <dbReference type="ARBA" id="ARBA00022989"/>
    </source>
</evidence>
<comment type="subcellular location">
    <subcellularLocation>
        <location evidence="2">Cell inner membrane</location>
        <topology evidence="2">Multi-pass membrane protein</topology>
    </subcellularLocation>
</comment>
<dbReference type="InterPro" id="IPR029787">
    <property type="entry name" value="Nucleotide_cyclase"/>
</dbReference>
<comment type="cofactor">
    <cofactor evidence="1">
        <name>Mg(2+)</name>
        <dbReference type="ChEBI" id="CHEBI:18420"/>
    </cofactor>
</comment>
<gene>
    <name evidence="23" type="primary">dgcQ</name>
    <name evidence="23" type="ORF">Q0A17_06665</name>
</gene>
<keyword evidence="10 21" id="KW-0812">Transmembrane</keyword>
<sequence>MPHETTMESRNWLKRSFRRFRPGHVVNLCFVAVMIFSTLLTWREVVVLEDAYISSQQNHLDSVANVLDRQLQFNVDKLIFLRNGMHDALLTPLDFAILHGAVTQFEQLRKQRFWQLELDRRRTLSLNGVSDALVDQGILLTRDNANLANELTAALEAGYLMRLAHSSAPMAHQAMYVSRSGFYVATQPTTHGADILTRYYDYVTQPWFKEQTQRLNPQRGVRWFTSPANPTREGQQMVTASVPLDHENYWYGVLAMDIPVLSIKRFLEDAIVKDVEGEYQLYDSQLRLLTTSTSEKRKVNVFDEREQAMLVEDIAKDTVGGKHVGSRYISWERLDNFDGVLVRVHTLKEGLRGDFGSISIALGLLWVLFTGMLLISWGVIRHMVSNMFVMQSSLQWQAWHDTLTRLYNRGGLFEKARIEAKCSREARQPFSVIQLDLDHFKGVNDRFGHQAGDRVLSHAAGLISGTLRTHDLAGRVGGEEFCIILPGATLSQAERIAERIRRRINGKEILVAKSTTIWISASFGVSSSQETGDYDIEQLQSLADQRLYWAKQTGRNRVCASDADQSMAMK</sequence>
<evidence type="ECO:0000256" key="13">
    <source>
        <dbReference type="ARBA" id="ARBA00022842"/>
    </source>
</evidence>
<evidence type="ECO:0000256" key="10">
    <source>
        <dbReference type="ARBA" id="ARBA00022692"/>
    </source>
</evidence>
<evidence type="ECO:0000259" key="22">
    <source>
        <dbReference type="PROSITE" id="PS50887"/>
    </source>
</evidence>
<evidence type="ECO:0000256" key="20">
    <source>
        <dbReference type="ARBA" id="ARBA00045634"/>
    </source>
</evidence>
<evidence type="ECO:0000256" key="21">
    <source>
        <dbReference type="SAM" id="Phobius"/>
    </source>
</evidence>
<dbReference type="SUPFAM" id="SSF55073">
    <property type="entry name" value="Nucleotide cyclase"/>
    <property type="match status" value="1"/>
</dbReference>
<dbReference type="GO" id="GO:0052621">
    <property type="term" value="F:diguanylate cyclase activity"/>
    <property type="evidence" value="ECO:0007669"/>
    <property type="project" value="UniProtKB-EC"/>
</dbReference>
<evidence type="ECO:0000256" key="2">
    <source>
        <dbReference type="ARBA" id="ARBA00004429"/>
    </source>
</evidence>
<dbReference type="Gene3D" id="3.30.70.270">
    <property type="match status" value="1"/>
</dbReference>
<keyword evidence="8" id="KW-0997">Cell inner membrane</keyword>
<evidence type="ECO:0000256" key="8">
    <source>
        <dbReference type="ARBA" id="ARBA00022519"/>
    </source>
</evidence>
<keyword evidence="11" id="KW-0479">Metal-binding</keyword>
<accession>A0ABT8PRY3</accession>